<feature type="transmembrane region" description="Helical" evidence="6">
    <location>
        <begin position="61"/>
        <end position="87"/>
    </location>
</feature>
<dbReference type="PANTHER" id="PTHR10010">
    <property type="entry name" value="SOLUTE CARRIER FAMILY 34 SODIUM PHOSPHATE , MEMBER 2-RELATED"/>
    <property type="match status" value="1"/>
</dbReference>
<feature type="transmembrane region" description="Helical" evidence="6">
    <location>
        <begin position="238"/>
        <end position="256"/>
    </location>
</feature>
<keyword evidence="8" id="KW-1185">Reference proteome</keyword>
<evidence type="ECO:0000313" key="8">
    <source>
        <dbReference type="Proteomes" id="UP001144323"/>
    </source>
</evidence>
<dbReference type="AlphaFoldDB" id="A0A9W6GY72"/>
<dbReference type="NCBIfam" id="NF037997">
    <property type="entry name" value="Na_Pi_symport"/>
    <property type="match status" value="1"/>
</dbReference>
<comment type="caution">
    <text evidence="7">The sequence shown here is derived from an EMBL/GenBank/DDBJ whole genome shotgun (WGS) entry which is preliminary data.</text>
</comment>
<feature type="transmembrane region" description="Helical" evidence="6">
    <location>
        <begin position="36"/>
        <end position="54"/>
    </location>
</feature>
<keyword evidence="2" id="KW-1003">Cell membrane</keyword>
<evidence type="ECO:0000256" key="5">
    <source>
        <dbReference type="ARBA" id="ARBA00023136"/>
    </source>
</evidence>
<proteinExistence type="predicted"/>
<name>A0A9W6GY72_9HYPH</name>
<dbReference type="Pfam" id="PF02690">
    <property type="entry name" value="Na_Pi_cotrans"/>
    <property type="match status" value="2"/>
</dbReference>
<evidence type="ECO:0000313" key="7">
    <source>
        <dbReference type="EMBL" id="GLI95059.1"/>
    </source>
</evidence>
<dbReference type="Proteomes" id="UP001144323">
    <property type="component" value="Unassembled WGS sequence"/>
</dbReference>
<evidence type="ECO:0008006" key="9">
    <source>
        <dbReference type="Google" id="ProtNLM"/>
    </source>
</evidence>
<comment type="subcellular location">
    <subcellularLocation>
        <location evidence="1">Cell membrane</location>
        <topology evidence="1">Multi-pass membrane protein</topology>
    </subcellularLocation>
</comment>
<protein>
    <recommendedName>
        <fullName evidence="9">Na/Pi cotransporter family protein</fullName>
    </recommendedName>
</protein>
<dbReference type="GO" id="GO:0005436">
    <property type="term" value="F:sodium:phosphate symporter activity"/>
    <property type="evidence" value="ECO:0007669"/>
    <property type="project" value="InterPro"/>
</dbReference>
<feature type="transmembrane region" description="Helical" evidence="6">
    <location>
        <begin position="167"/>
        <end position="197"/>
    </location>
</feature>
<dbReference type="EMBL" id="BSEC01000001">
    <property type="protein sequence ID" value="GLI95059.1"/>
    <property type="molecule type" value="Genomic_DNA"/>
</dbReference>
<reference evidence="7" key="1">
    <citation type="journal article" date="2023" name="Int. J. Syst. Evol. Microbiol.">
        <title>Methylocystis iwaonis sp. nov., a type II methane-oxidizing bacterium from surface soil of a rice paddy field in Japan, and emended description of the genus Methylocystis (ex Whittenbury et al. 1970) Bowman et al. 1993.</title>
        <authorList>
            <person name="Kaise H."/>
            <person name="Sawadogo J.B."/>
            <person name="Alam M.S."/>
            <person name="Ueno C."/>
            <person name="Dianou D."/>
            <person name="Shinjo R."/>
            <person name="Asakawa S."/>
        </authorList>
    </citation>
    <scope>NUCLEOTIDE SEQUENCE</scope>
    <source>
        <strain evidence="7">LMG27198</strain>
    </source>
</reference>
<accession>A0A9W6GY72</accession>
<organism evidence="7 8">
    <name type="scientific">Methylocystis echinoides</name>
    <dbReference type="NCBI Taxonomy" id="29468"/>
    <lineage>
        <taxon>Bacteria</taxon>
        <taxon>Pseudomonadati</taxon>
        <taxon>Pseudomonadota</taxon>
        <taxon>Alphaproteobacteria</taxon>
        <taxon>Hyphomicrobiales</taxon>
        <taxon>Methylocystaceae</taxon>
        <taxon>Methylocystis</taxon>
    </lineage>
</organism>
<evidence type="ECO:0000256" key="1">
    <source>
        <dbReference type="ARBA" id="ARBA00004651"/>
    </source>
</evidence>
<evidence type="ECO:0000256" key="4">
    <source>
        <dbReference type="ARBA" id="ARBA00022989"/>
    </source>
</evidence>
<feature type="transmembrane region" description="Helical" evidence="6">
    <location>
        <begin position="129"/>
        <end position="147"/>
    </location>
</feature>
<dbReference type="GO" id="GO:0005886">
    <property type="term" value="C:plasma membrane"/>
    <property type="evidence" value="ECO:0007669"/>
    <property type="project" value="UniProtKB-SubCell"/>
</dbReference>
<keyword evidence="5 6" id="KW-0472">Membrane</keyword>
<evidence type="ECO:0000256" key="3">
    <source>
        <dbReference type="ARBA" id="ARBA00022692"/>
    </source>
</evidence>
<keyword evidence="3 6" id="KW-0812">Transmembrane</keyword>
<keyword evidence="4 6" id="KW-1133">Transmembrane helix</keyword>
<evidence type="ECO:0000256" key="2">
    <source>
        <dbReference type="ARBA" id="ARBA00022475"/>
    </source>
</evidence>
<dbReference type="GO" id="GO:0044341">
    <property type="term" value="P:sodium-dependent phosphate transport"/>
    <property type="evidence" value="ECO:0007669"/>
    <property type="project" value="InterPro"/>
</dbReference>
<feature type="transmembrane region" description="Helical" evidence="6">
    <location>
        <begin position="99"/>
        <end position="122"/>
    </location>
</feature>
<sequence>MTILGGVGLFLLGIHHLTEGLKGFAGDALRRALQTLVRGRLSAVVFGAIFTALIQSSSATVMTVIGFVSAGLVTFSQAIGVLIGATFGTTTTPWMVAFFGFRVQISSFAMPMVGVGAFLWLIASGRTRALGAILAGFGLIFVGLDYLQTGMGSVSWNIESFVGDGWAAKWALAGIGVVMTVVMQSSSAAAAATLVALHAGNVTFLQACAMVVGQSVGTAATSAALGAMSGGLAVRRSALAHVLFSLIVGALGMLLLDPLARAATWSVSSLDDYDGVLGLAAFSSLFKLMGVVVFFPWLDRYARFIVNMTGKGTETAVSRLEPTLAQAGGPIALEAAYRALLDLSRETVEAVSKRLEGESAPFEPPQDSLRQIERFIETLSLETLDSAEMEGRLVRLVHAIDHLKQVQDDLEKAPATANGPPLPAGVAGARALTDWLAHCGQQSGEAAVGAIDVASREMEAQRKSAREAILVSVARQETTTTTADQTLQSLQWSDEALQHCARLIDALQSASAG</sequence>
<gene>
    <name evidence="7" type="ORF">LMG27198_40510</name>
</gene>
<evidence type="ECO:0000256" key="6">
    <source>
        <dbReference type="SAM" id="Phobius"/>
    </source>
</evidence>
<dbReference type="InterPro" id="IPR003841">
    <property type="entry name" value="Na/Pi_transpt"/>
</dbReference>
<feature type="transmembrane region" description="Helical" evidence="6">
    <location>
        <begin position="276"/>
        <end position="298"/>
    </location>
</feature>
<dbReference type="PANTHER" id="PTHR10010:SF46">
    <property type="entry name" value="SODIUM-DEPENDENT PHOSPHATE TRANSPORT PROTEIN 2B"/>
    <property type="match status" value="1"/>
</dbReference>